<dbReference type="Pfam" id="PF01055">
    <property type="entry name" value="Glyco_hydro_31_2nd"/>
    <property type="match status" value="1"/>
</dbReference>
<keyword evidence="4 6" id="KW-0378">Hydrolase</keyword>
<reference evidence="11" key="1">
    <citation type="journal article" date="2020" name="Stud. Mycol.">
        <title>101 Dothideomycetes genomes: a test case for predicting lifestyles and emergence of pathogens.</title>
        <authorList>
            <person name="Haridas S."/>
            <person name="Albert R."/>
            <person name="Binder M."/>
            <person name="Bloem J."/>
            <person name="Labutti K."/>
            <person name="Salamov A."/>
            <person name="Andreopoulos B."/>
            <person name="Baker S."/>
            <person name="Barry K."/>
            <person name="Bills G."/>
            <person name="Bluhm B."/>
            <person name="Cannon C."/>
            <person name="Castanera R."/>
            <person name="Culley D."/>
            <person name="Daum C."/>
            <person name="Ezra D."/>
            <person name="Gonzalez J."/>
            <person name="Henrissat B."/>
            <person name="Kuo A."/>
            <person name="Liang C."/>
            <person name="Lipzen A."/>
            <person name="Lutzoni F."/>
            <person name="Magnuson J."/>
            <person name="Mondo S."/>
            <person name="Nolan M."/>
            <person name="Ohm R."/>
            <person name="Pangilinan J."/>
            <person name="Park H.-J."/>
            <person name="Ramirez L."/>
            <person name="Alfaro M."/>
            <person name="Sun H."/>
            <person name="Tritt A."/>
            <person name="Yoshinaga Y."/>
            <person name="Zwiers L.-H."/>
            <person name="Turgeon B."/>
            <person name="Goodwin S."/>
            <person name="Spatafora J."/>
            <person name="Crous P."/>
            <person name="Grigoriev I."/>
        </authorList>
    </citation>
    <scope>NUCLEOTIDE SEQUENCE</scope>
    <source>
        <strain evidence="11">CBS 379.55</strain>
    </source>
</reference>
<keyword evidence="5 6" id="KW-0326">Glycosidase</keyword>
<dbReference type="InterPro" id="IPR000322">
    <property type="entry name" value="Glyco_hydro_31_TIM"/>
</dbReference>
<evidence type="ECO:0000256" key="4">
    <source>
        <dbReference type="ARBA" id="ARBA00022801"/>
    </source>
</evidence>
<dbReference type="GO" id="GO:0030246">
    <property type="term" value="F:carbohydrate binding"/>
    <property type="evidence" value="ECO:0007669"/>
    <property type="project" value="InterPro"/>
</dbReference>
<dbReference type="InterPro" id="IPR017853">
    <property type="entry name" value="GH"/>
</dbReference>
<evidence type="ECO:0000256" key="2">
    <source>
        <dbReference type="ARBA" id="ARBA00007806"/>
    </source>
</evidence>
<dbReference type="Gene3D" id="2.60.40.1180">
    <property type="entry name" value="Golgi alpha-mannosidase II"/>
    <property type="match status" value="2"/>
</dbReference>
<gene>
    <name evidence="11" type="ORF">EI97DRAFT_466667</name>
</gene>
<dbReference type="Pfam" id="PF13802">
    <property type="entry name" value="Gal_mutarotas_2"/>
    <property type="match status" value="1"/>
</dbReference>
<dbReference type="RefSeq" id="XP_033654677.1">
    <property type="nucleotide sequence ID" value="XM_033801545.1"/>
</dbReference>
<name>A0A6A6JMF8_WESOR</name>
<dbReference type="SUPFAM" id="SSF51011">
    <property type="entry name" value="Glycosyl hydrolase domain"/>
    <property type="match status" value="1"/>
</dbReference>
<dbReference type="SUPFAM" id="SSF74650">
    <property type="entry name" value="Galactose mutarotase-like"/>
    <property type="match status" value="1"/>
</dbReference>
<dbReference type="CDD" id="cd14752">
    <property type="entry name" value="GH31_N"/>
    <property type="match status" value="1"/>
</dbReference>
<dbReference type="PROSITE" id="PS00129">
    <property type="entry name" value="GLYCOSYL_HYDROL_F31_1"/>
    <property type="match status" value="1"/>
</dbReference>
<dbReference type="GeneID" id="54554720"/>
<evidence type="ECO:0000256" key="5">
    <source>
        <dbReference type="ARBA" id="ARBA00023295"/>
    </source>
</evidence>
<proteinExistence type="inferred from homology"/>
<comment type="catalytic activity">
    <reaction evidence="1">
        <text>Hydrolysis of terminal, non-reducing (1-&gt;4)-linked alpha-D-glucose residues with release of alpha-D-glucose.</text>
        <dbReference type="EC" id="3.2.1.20"/>
    </reaction>
</comment>
<dbReference type="Pfam" id="PF21365">
    <property type="entry name" value="Glyco_hydro_31_3rd"/>
    <property type="match status" value="1"/>
</dbReference>
<dbReference type="OrthoDB" id="5839090at2759"/>
<keyword evidence="12" id="KW-1185">Reference proteome</keyword>
<evidence type="ECO:0000259" key="10">
    <source>
        <dbReference type="Pfam" id="PF21365"/>
    </source>
</evidence>
<evidence type="ECO:0000256" key="6">
    <source>
        <dbReference type="RuleBase" id="RU361185"/>
    </source>
</evidence>
<evidence type="ECO:0000259" key="8">
    <source>
        <dbReference type="Pfam" id="PF01055"/>
    </source>
</evidence>
<evidence type="ECO:0000313" key="12">
    <source>
        <dbReference type="Proteomes" id="UP000800097"/>
    </source>
</evidence>
<dbReference type="GO" id="GO:0004558">
    <property type="term" value="F:alpha-1,4-glucosidase activity"/>
    <property type="evidence" value="ECO:0007669"/>
    <property type="project" value="UniProtKB-EC"/>
</dbReference>
<accession>A0A6A6JMF8</accession>
<feature type="signal peptide" evidence="7">
    <location>
        <begin position="1"/>
        <end position="15"/>
    </location>
</feature>
<keyword evidence="7" id="KW-0732">Signal</keyword>
<dbReference type="Proteomes" id="UP000800097">
    <property type="component" value="Unassembled WGS sequence"/>
</dbReference>
<evidence type="ECO:0000256" key="7">
    <source>
        <dbReference type="SAM" id="SignalP"/>
    </source>
</evidence>
<protein>
    <recommendedName>
        <fullName evidence="3">alpha-glucosidase</fullName>
        <ecNumber evidence="3">3.2.1.20</ecNumber>
    </recommendedName>
</protein>
<evidence type="ECO:0000313" key="11">
    <source>
        <dbReference type="EMBL" id="KAF2277138.1"/>
    </source>
</evidence>
<dbReference type="Gene3D" id="2.60.40.1760">
    <property type="entry name" value="glycosyl hydrolase (family 31)"/>
    <property type="match status" value="1"/>
</dbReference>
<dbReference type="AlphaFoldDB" id="A0A6A6JMF8"/>
<feature type="domain" description="Glycoside hydrolase family 31 N-terminal" evidence="9">
    <location>
        <begin position="101"/>
        <end position="227"/>
    </location>
</feature>
<feature type="domain" description="Glycosyl hydrolase family 31 C-terminal" evidence="10">
    <location>
        <begin position="713"/>
        <end position="800"/>
    </location>
</feature>
<feature type="domain" description="Glycoside hydrolase family 31 TIM barrel" evidence="8">
    <location>
        <begin position="272"/>
        <end position="705"/>
    </location>
</feature>
<dbReference type="Gene3D" id="3.20.20.80">
    <property type="entry name" value="Glycosidases"/>
    <property type="match status" value="2"/>
</dbReference>
<evidence type="ECO:0000256" key="3">
    <source>
        <dbReference type="ARBA" id="ARBA00012741"/>
    </source>
</evidence>
<dbReference type="InterPro" id="IPR030458">
    <property type="entry name" value="Glyco_hydro_31_AS"/>
</dbReference>
<dbReference type="EC" id="3.2.1.20" evidence="3"/>
<feature type="chain" id="PRO_5025480658" description="alpha-glucosidase" evidence="7">
    <location>
        <begin position="16"/>
        <end position="919"/>
    </location>
</feature>
<dbReference type="InterPro" id="IPR025887">
    <property type="entry name" value="Glyco_hydro_31_N_dom"/>
</dbReference>
<evidence type="ECO:0000259" key="9">
    <source>
        <dbReference type="Pfam" id="PF13802"/>
    </source>
</evidence>
<dbReference type="CDD" id="cd06602">
    <property type="entry name" value="GH31_MGAM_SI_GAA"/>
    <property type="match status" value="1"/>
</dbReference>
<dbReference type="SUPFAM" id="SSF51445">
    <property type="entry name" value="(Trans)glycosidases"/>
    <property type="match status" value="1"/>
</dbReference>
<dbReference type="GO" id="GO:0005975">
    <property type="term" value="P:carbohydrate metabolic process"/>
    <property type="evidence" value="ECO:0007669"/>
    <property type="project" value="InterPro"/>
</dbReference>
<organism evidence="11 12">
    <name type="scientific">Westerdykella ornata</name>
    <dbReference type="NCBI Taxonomy" id="318751"/>
    <lineage>
        <taxon>Eukaryota</taxon>
        <taxon>Fungi</taxon>
        <taxon>Dikarya</taxon>
        <taxon>Ascomycota</taxon>
        <taxon>Pezizomycotina</taxon>
        <taxon>Dothideomycetes</taxon>
        <taxon>Pleosporomycetidae</taxon>
        <taxon>Pleosporales</taxon>
        <taxon>Sporormiaceae</taxon>
        <taxon>Westerdykella</taxon>
    </lineage>
</organism>
<dbReference type="InterPro" id="IPR011013">
    <property type="entry name" value="Gal_mutarotase_sf_dom"/>
</dbReference>
<evidence type="ECO:0000256" key="1">
    <source>
        <dbReference type="ARBA" id="ARBA00001657"/>
    </source>
</evidence>
<dbReference type="PANTHER" id="PTHR22762">
    <property type="entry name" value="ALPHA-GLUCOSIDASE"/>
    <property type="match status" value="1"/>
</dbReference>
<dbReference type="InterPro" id="IPR048395">
    <property type="entry name" value="Glyco_hydro_31_C"/>
</dbReference>
<sequence>MLIPLLFLGSGLVTAIPFPQADGASNRVDLSNCPGYAATNIASNDHSVTADLKINGPKCNAHAEDLEELKLLVEYQTGDRLHVKIYDAGLNMYQVQEEVLPRPKHNKVSSTEAALQFNFTANPFSLTVTRKSNNEVLFDTRDFQLIYESQYIRLRTKLPQDPNLYGLGEHSDSFRLATNGYTRSLWNSESPGIPENSNIYGTHPVYFDHRGAKGTHGVFLLNANGMNINIDQDSKGQYLEYNTIGGVLDFYFMAGPQPADVSRQYADIVGYPAMFPYWTLGFHQCKYGYWDVNMVAEVVANYSKAEIPLEVMWTDIDYMHYRRDFTLDPDRFPKDKMRELVATLHSRDQKYILILDPAIAATLSAGEYPTYQRGRDLDVFFRADPSKPEPYLGVQWAGVEAWPDWSNPRTEQWWTNEFDIFFNPTTGIDVDGVWVDMNEASNFCPDIKCNPAELAKNWNIPPEPMNAPRPNTGRPIEGFPPSFQPESTKGKLGARQLIGSDKKGNDLSAQCPRRAAFNTMKGTIGRDVLSPAYKIKMHDVSNLSDRTLPTTLTNCDGTQQYDTHNLHGALMASTTYASMLARRPHLRPFVLTRSTFAGTGTKAAHWFGDNESSWAHYRTSVRQMLAFVSMHQMPMVGSDICGFNGNAQPALCARWAMLGAFQPFYRNHAADNAIAQEFYQWPETVRAARRALDVRYRLLDYAYTAMWYQHKEGTPMVNPLFFLYPHDAQTFAIQEQWFWGDALLVSPVTEGSDAVTFYLPDGVWYDFWTHDRIESVGRWETRVGVGLDDIPVHVRGGSIVPLRVGSGMTTKAVRREGFELLVAPDRNGTARGRLYVDDGESLVQGGVTEVEFVFEEGRLVVRGVLGYRGDGGEGLRLERVVLLGQNGLGEGRVGVFDEGKGEIVVEGPGRWECEWGFTL</sequence>
<dbReference type="PANTHER" id="PTHR22762:SF95">
    <property type="entry name" value="ALPHA_BETA-GLUCOSIDASE AGDC-RELATED"/>
    <property type="match status" value="1"/>
</dbReference>
<dbReference type="InterPro" id="IPR013780">
    <property type="entry name" value="Glyco_hydro_b"/>
</dbReference>
<comment type="similarity">
    <text evidence="2 6">Belongs to the glycosyl hydrolase 31 family.</text>
</comment>
<dbReference type="EMBL" id="ML986491">
    <property type="protein sequence ID" value="KAF2277138.1"/>
    <property type="molecule type" value="Genomic_DNA"/>
</dbReference>